<comment type="caution">
    <text evidence="3">The sequence shown here is derived from an EMBL/GenBank/DDBJ whole genome shotgun (WGS) entry which is preliminary data.</text>
</comment>
<feature type="compositionally biased region" description="Basic and acidic residues" evidence="2">
    <location>
        <begin position="46"/>
        <end position="56"/>
    </location>
</feature>
<evidence type="ECO:0000313" key="4">
    <source>
        <dbReference type="Proteomes" id="UP000233551"/>
    </source>
</evidence>
<proteinExistence type="inferred from homology"/>
<comment type="similarity">
    <text evidence="1">Belongs to the MYG1 family.</text>
</comment>
<dbReference type="GO" id="GO:0005634">
    <property type="term" value="C:nucleus"/>
    <property type="evidence" value="ECO:0007669"/>
    <property type="project" value="TreeGrafter"/>
</dbReference>
<organism evidence="3 4">
    <name type="scientific">Punica granatum</name>
    <name type="common">Pomegranate</name>
    <dbReference type="NCBI Taxonomy" id="22663"/>
    <lineage>
        <taxon>Eukaryota</taxon>
        <taxon>Viridiplantae</taxon>
        <taxon>Streptophyta</taxon>
        <taxon>Embryophyta</taxon>
        <taxon>Tracheophyta</taxon>
        <taxon>Spermatophyta</taxon>
        <taxon>Magnoliopsida</taxon>
        <taxon>eudicotyledons</taxon>
        <taxon>Gunneridae</taxon>
        <taxon>Pentapetalae</taxon>
        <taxon>rosids</taxon>
        <taxon>malvids</taxon>
        <taxon>Myrtales</taxon>
        <taxon>Lythraceae</taxon>
        <taxon>Punica</taxon>
    </lineage>
</organism>
<dbReference type="GO" id="GO:0005737">
    <property type="term" value="C:cytoplasm"/>
    <property type="evidence" value="ECO:0007669"/>
    <property type="project" value="TreeGrafter"/>
</dbReference>
<evidence type="ECO:0000313" key="3">
    <source>
        <dbReference type="EMBL" id="PKI59907.1"/>
    </source>
</evidence>
<dbReference type="Pfam" id="PF03690">
    <property type="entry name" value="MYG1_exonuc"/>
    <property type="match status" value="1"/>
</dbReference>
<dbReference type="PANTHER" id="PTHR11215">
    <property type="entry name" value="METAL DEPENDENT HYDROLASE - RELATED"/>
    <property type="match status" value="1"/>
</dbReference>
<dbReference type="AlphaFoldDB" id="A0A2I0JUB7"/>
<reference evidence="3 4" key="1">
    <citation type="submission" date="2017-11" db="EMBL/GenBank/DDBJ databases">
        <title>De-novo sequencing of pomegranate (Punica granatum L.) genome.</title>
        <authorList>
            <person name="Akparov Z."/>
            <person name="Amiraslanov A."/>
            <person name="Hajiyeva S."/>
            <person name="Abbasov M."/>
            <person name="Kaur K."/>
            <person name="Hamwieh A."/>
            <person name="Solovyev V."/>
            <person name="Salamov A."/>
            <person name="Braich B."/>
            <person name="Kosarev P."/>
            <person name="Mahmoud A."/>
            <person name="Hajiyev E."/>
            <person name="Babayeva S."/>
            <person name="Izzatullayeva V."/>
            <person name="Mammadov A."/>
            <person name="Mammadov A."/>
            <person name="Sharifova S."/>
            <person name="Ojaghi J."/>
            <person name="Eynullazada K."/>
            <person name="Bayramov B."/>
            <person name="Abdulazimova A."/>
            <person name="Shahmuradov I."/>
        </authorList>
    </citation>
    <scope>NUCLEOTIDE SEQUENCE [LARGE SCALE GENOMIC DNA]</scope>
    <source>
        <strain evidence="4">cv. AG2017</strain>
        <tissue evidence="3">Leaf</tissue>
    </source>
</reference>
<dbReference type="InterPro" id="IPR003226">
    <property type="entry name" value="MYG1_exonuclease"/>
</dbReference>
<dbReference type="Proteomes" id="UP000233551">
    <property type="component" value="Unassembled WGS sequence"/>
</dbReference>
<dbReference type="STRING" id="22663.A0A2I0JUB7"/>
<accession>A0A2I0JUB7</accession>
<protein>
    <submittedName>
        <fullName evidence="3">Uncharacterized protein</fullName>
    </submittedName>
</protein>
<sequence>MRRGSESSESKVMRNTYSRWAHNPAFTRIEEASGSSAKNSSNSSVEELHSDSDSSIEARRLNASTTSFLSATPLRKCPVARHQLPRLKQLIFGALPRSKSWRIQAVEVSPDRFESRKALLAQWRGLRDDDLSKETGILGCVFVHMSGSSGATKPSRVL</sequence>
<dbReference type="PANTHER" id="PTHR11215:SF1">
    <property type="entry name" value="MYG1 EXONUCLEASE"/>
    <property type="match status" value="1"/>
</dbReference>
<evidence type="ECO:0000256" key="1">
    <source>
        <dbReference type="ARBA" id="ARBA00010105"/>
    </source>
</evidence>
<keyword evidence="4" id="KW-1185">Reference proteome</keyword>
<dbReference type="EMBL" id="PGOL01001226">
    <property type="protein sequence ID" value="PKI59907.1"/>
    <property type="molecule type" value="Genomic_DNA"/>
</dbReference>
<gene>
    <name evidence="3" type="ORF">CRG98_019680</name>
</gene>
<feature type="region of interest" description="Disordered" evidence="2">
    <location>
        <begin position="31"/>
        <end position="56"/>
    </location>
</feature>
<evidence type="ECO:0000256" key="2">
    <source>
        <dbReference type="SAM" id="MobiDB-lite"/>
    </source>
</evidence>
<feature type="compositionally biased region" description="Low complexity" evidence="2">
    <location>
        <begin position="32"/>
        <end position="45"/>
    </location>
</feature>
<name>A0A2I0JUB7_PUNGR</name>